<proteinExistence type="predicted"/>
<accession>A0A5C6P6H0</accession>
<sequence length="218" mass="24618">MYVNKMKNWCRGENSEVNQTLLTIVPENTGMRHHKLEKLTDSNVPAEDPSLDGQSVWPIFTVVGNSDPNGDFNSKLIALLQAKGKSMEDVQALLTPQPFSPTEAILCAIGDLAAKPANESGGYHRLRYGEEQFDRWLEQGYLMVEESEGFAKDKRRIMESLKGLALEVIKAVRLSDPYVTPDKCLEALKNAFGLAEARDDLYFTFKMYFIHPCREIEL</sequence>
<dbReference type="InterPro" id="IPR026523">
    <property type="entry name" value="PNMA"/>
</dbReference>
<name>A0A5C6P6H0_9TELE</name>
<evidence type="ECO:0000313" key="3">
    <source>
        <dbReference type="Proteomes" id="UP000324091"/>
    </source>
</evidence>
<dbReference type="EMBL" id="RHFK02000005">
    <property type="protein sequence ID" value="TWW75414.1"/>
    <property type="molecule type" value="Genomic_DNA"/>
</dbReference>
<dbReference type="Pfam" id="PF14893">
    <property type="entry name" value="PNMA"/>
    <property type="match status" value="1"/>
</dbReference>
<feature type="domain" description="Paraneoplastic antigen Ma-like C-terminal" evidence="1">
    <location>
        <begin position="127"/>
        <end position="207"/>
    </location>
</feature>
<keyword evidence="3" id="KW-1185">Reference proteome</keyword>
<comment type="caution">
    <text evidence="2">The sequence shown here is derived from an EMBL/GenBank/DDBJ whole genome shotgun (WGS) entry which is preliminary data.</text>
</comment>
<evidence type="ECO:0000259" key="1">
    <source>
        <dbReference type="Pfam" id="PF14893"/>
    </source>
</evidence>
<dbReference type="InterPro" id="IPR048270">
    <property type="entry name" value="PNMA_C"/>
</dbReference>
<dbReference type="PANTHER" id="PTHR23095">
    <property type="entry name" value="PARANEOPLASTIC ANTIGEN"/>
    <property type="match status" value="1"/>
</dbReference>
<dbReference type="PANTHER" id="PTHR23095:SF51">
    <property type="entry name" value="PARANEOPLASTIC ANTIGEN MA1 HOMOLOG-RELATED"/>
    <property type="match status" value="1"/>
</dbReference>
<evidence type="ECO:0000313" key="2">
    <source>
        <dbReference type="EMBL" id="TWW75414.1"/>
    </source>
</evidence>
<reference evidence="2 3" key="1">
    <citation type="submission" date="2019-04" db="EMBL/GenBank/DDBJ databases">
        <title>Chromosome genome assembly for Takifugu flavidus.</title>
        <authorList>
            <person name="Xiao S."/>
        </authorList>
    </citation>
    <scope>NUCLEOTIDE SEQUENCE [LARGE SCALE GENOMIC DNA]</scope>
    <source>
        <strain evidence="2">HTHZ2018</strain>
        <tissue evidence="2">Muscle</tissue>
    </source>
</reference>
<organism evidence="2 3">
    <name type="scientific">Takifugu flavidus</name>
    <name type="common">sansaifugu</name>
    <dbReference type="NCBI Taxonomy" id="433684"/>
    <lineage>
        <taxon>Eukaryota</taxon>
        <taxon>Metazoa</taxon>
        <taxon>Chordata</taxon>
        <taxon>Craniata</taxon>
        <taxon>Vertebrata</taxon>
        <taxon>Euteleostomi</taxon>
        <taxon>Actinopterygii</taxon>
        <taxon>Neopterygii</taxon>
        <taxon>Teleostei</taxon>
        <taxon>Neoteleostei</taxon>
        <taxon>Acanthomorphata</taxon>
        <taxon>Eupercaria</taxon>
        <taxon>Tetraodontiformes</taxon>
        <taxon>Tetradontoidea</taxon>
        <taxon>Tetraodontidae</taxon>
        <taxon>Takifugu</taxon>
    </lineage>
</organism>
<dbReference type="AlphaFoldDB" id="A0A5C6P6H0"/>
<protein>
    <submittedName>
        <fullName evidence="2">Paraneoplastic antigen</fullName>
    </submittedName>
</protein>
<dbReference type="Proteomes" id="UP000324091">
    <property type="component" value="Chromosome 13"/>
</dbReference>
<gene>
    <name evidence="2" type="ORF">D4764_13G0000760</name>
</gene>